<feature type="compositionally biased region" description="Polar residues" evidence="4">
    <location>
        <begin position="752"/>
        <end position="769"/>
    </location>
</feature>
<evidence type="ECO:0000256" key="1">
    <source>
        <dbReference type="ARBA" id="ARBA00004496"/>
    </source>
</evidence>
<accession>A0AA38M6G7</accession>
<dbReference type="PANTHER" id="PTHR21331:SF2">
    <property type="entry name" value="BRCA1-ASSOCIATED ATM ACTIVATOR 1"/>
    <property type="match status" value="1"/>
</dbReference>
<dbReference type="SUPFAM" id="SSF48371">
    <property type="entry name" value="ARM repeat"/>
    <property type="match status" value="1"/>
</dbReference>
<dbReference type="GO" id="GO:0008283">
    <property type="term" value="P:cell population proliferation"/>
    <property type="evidence" value="ECO:0007669"/>
    <property type="project" value="InterPro"/>
</dbReference>
<dbReference type="InterPro" id="IPR016024">
    <property type="entry name" value="ARM-type_fold"/>
</dbReference>
<dbReference type="AlphaFoldDB" id="A0AA38M6G7"/>
<dbReference type="EMBL" id="JALNTZ010000007">
    <property type="protein sequence ID" value="KAJ3644738.1"/>
    <property type="molecule type" value="Genomic_DNA"/>
</dbReference>
<keyword evidence="2" id="KW-0963">Cytoplasm</keyword>
<gene>
    <name evidence="5" type="ORF">Zmor_022445</name>
</gene>
<comment type="caution">
    <text evidence="5">The sequence shown here is derived from an EMBL/GenBank/DDBJ whole genome shotgun (WGS) entry which is preliminary data.</text>
</comment>
<evidence type="ECO:0000256" key="3">
    <source>
        <dbReference type="ARBA" id="ARBA00061308"/>
    </source>
</evidence>
<comment type="subcellular location">
    <subcellularLocation>
        <location evidence="1">Cytoplasm</location>
    </subcellularLocation>
</comment>
<evidence type="ECO:0000256" key="4">
    <source>
        <dbReference type="SAM" id="MobiDB-lite"/>
    </source>
</evidence>
<organism evidence="5 6">
    <name type="scientific">Zophobas morio</name>
    <dbReference type="NCBI Taxonomy" id="2755281"/>
    <lineage>
        <taxon>Eukaryota</taxon>
        <taxon>Metazoa</taxon>
        <taxon>Ecdysozoa</taxon>
        <taxon>Arthropoda</taxon>
        <taxon>Hexapoda</taxon>
        <taxon>Insecta</taxon>
        <taxon>Pterygota</taxon>
        <taxon>Neoptera</taxon>
        <taxon>Endopterygota</taxon>
        <taxon>Coleoptera</taxon>
        <taxon>Polyphaga</taxon>
        <taxon>Cucujiformia</taxon>
        <taxon>Tenebrionidae</taxon>
        <taxon>Zophobas</taxon>
    </lineage>
</organism>
<keyword evidence="6" id="KW-1185">Reference proteome</keyword>
<evidence type="ECO:0000313" key="6">
    <source>
        <dbReference type="Proteomes" id="UP001168821"/>
    </source>
</evidence>
<evidence type="ECO:0000313" key="5">
    <source>
        <dbReference type="EMBL" id="KAJ3644738.1"/>
    </source>
</evidence>
<reference evidence="5" key="1">
    <citation type="journal article" date="2023" name="G3 (Bethesda)">
        <title>Whole genome assemblies of Zophobas morio and Tenebrio molitor.</title>
        <authorList>
            <person name="Kaur S."/>
            <person name="Stinson S.A."/>
            <person name="diCenzo G.C."/>
        </authorList>
    </citation>
    <scope>NUCLEOTIDE SEQUENCE</scope>
    <source>
        <strain evidence="5">QUZm001</strain>
    </source>
</reference>
<name>A0AA38M6G7_9CUCU</name>
<proteinExistence type="inferred from homology"/>
<feature type="region of interest" description="Disordered" evidence="4">
    <location>
        <begin position="752"/>
        <end position="783"/>
    </location>
</feature>
<evidence type="ECO:0000256" key="2">
    <source>
        <dbReference type="ARBA" id="ARBA00022490"/>
    </source>
</evidence>
<dbReference type="PANTHER" id="PTHR21331">
    <property type="entry name" value="BRCA1-ASSOCIATED ATM ACTIVATOR 1"/>
    <property type="match status" value="1"/>
</dbReference>
<dbReference type="Proteomes" id="UP001168821">
    <property type="component" value="Unassembled WGS sequence"/>
</dbReference>
<sequence length="876" mass="99812">MKPNVVPYLLKMQRLLDFFTQDREHNVAVAVEKFSSLLHRQETEGIESALVLVPLFTEWIKKAVTLWSVTGAKPRAPIVCFTVRIATMLSKNEEVFCELNKDSLFLKLIAVLDLREDDRSYLELLEGFLEHESGVEWIVAYDFWEDVFKSHCDESAHFIAKLLEKTIDREEFCVRVIKRLIGPVFSDCGSSSVALSAGVLENFLRRLDLRIPLLFYENCQSIPELSCDFEKNKVVYTLQMLELYKANDKSASANIDSAIDKIRATFISSICSRNFEHVIELCDFGQIYWTFVDAKISKLPHHTVFLIIPLLSPHFTLSMKYFPKADEDIDDLFDEYRKGYVDSMLSRMSHDSIRSCYKCRDGLLERAELFELAVASTGCLKRTRHLFCKDAAVMVFQTIVYILRDFVRTMKKFPETLANFGDQFDYFLGNFELLCLLVDDFGITWCDIYEIIYVLPASFDFLTMLRCPVDVTVQVLRLIDVTIAKSVAPNLTLLIDSTHNLFGPLLYVKLRDDVAEVRNVALAVIRTVARMAYIKFPSLQKVLMDSELPTLVVKMSTCDGESFVRATAIKCLQEMIQVEEIWNNALKTEDLSQKMRDILLNETEGIVRVEAATFMCVAYEHQQFPKDSLDAIYETMIYSSTTDLHWEVKVRALNFWDKVIKNHLQNQGMIDGSFPNVTFSKEHRKIVTLTDSEIRKRLLKVLGQLSAIGCLGVLTAAIKDDCDMEVSKTAVKITQKLVDLLKKYAVGGECSGPTSPIPTESGMSMSSGISVDESMDSPRSSQPDLNEEIIEQIVNAKDASLLKGVYAPSDYGSVSNYDFQVRKIVTPTEFLQFTHQDLNNIIAEKKKWLNGIEDLGSLLDDMLKTYDEDVNSMDCY</sequence>
<comment type="similarity">
    <text evidence="3">Belongs to the BRAT1 family.</text>
</comment>
<dbReference type="InterPro" id="IPR011989">
    <property type="entry name" value="ARM-like"/>
</dbReference>
<dbReference type="GO" id="GO:0005634">
    <property type="term" value="C:nucleus"/>
    <property type="evidence" value="ECO:0007669"/>
    <property type="project" value="TreeGrafter"/>
</dbReference>
<dbReference type="GO" id="GO:0006974">
    <property type="term" value="P:DNA damage response"/>
    <property type="evidence" value="ECO:0007669"/>
    <property type="project" value="InterPro"/>
</dbReference>
<dbReference type="Gene3D" id="1.25.10.10">
    <property type="entry name" value="Leucine-rich Repeat Variant"/>
    <property type="match status" value="1"/>
</dbReference>
<evidence type="ECO:0008006" key="7">
    <source>
        <dbReference type="Google" id="ProtNLM"/>
    </source>
</evidence>
<protein>
    <recommendedName>
        <fullName evidence="7">BRCA1-associated ATM activator 1</fullName>
    </recommendedName>
</protein>
<dbReference type="InterPro" id="IPR038904">
    <property type="entry name" value="BRAT1"/>
</dbReference>
<dbReference type="GO" id="GO:0005737">
    <property type="term" value="C:cytoplasm"/>
    <property type="evidence" value="ECO:0007669"/>
    <property type="project" value="UniProtKB-SubCell"/>
</dbReference>